<keyword evidence="4 7" id="KW-0812">Transmembrane</keyword>
<evidence type="ECO:0000256" key="4">
    <source>
        <dbReference type="ARBA" id="ARBA00022692"/>
    </source>
</evidence>
<keyword evidence="9" id="KW-1185">Reference proteome</keyword>
<accession>A0A9P7Y7L6</accession>
<feature type="non-terminal residue" evidence="8">
    <location>
        <position position="78"/>
    </location>
</feature>
<dbReference type="Pfam" id="PF03169">
    <property type="entry name" value="OPT"/>
    <property type="match status" value="1"/>
</dbReference>
<keyword evidence="5 7" id="KW-1133">Transmembrane helix</keyword>
<evidence type="ECO:0000313" key="8">
    <source>
        <dbReference type="EMBL" id="KAG9228848.1"/>
    </source>
</evidence>
<dbReference type="GO" id="GO:0016020">
    <property type="term" value="C:membrane"/>
    <property type="evidence" value="ECO:0007669"/>
    <property type="project" value="UniProtKB-SubCell"/>
</dbReference>
<comment type="similarity">
    <text evidence="2">Belongs to the oligopeptide OPT transporter family.</text>
</comment>
<gene>
    <name evidence="8" type="ORF">BJ875DRAFT_341989</name>
</gene>
<evidence type="ECO:0000256" key="1">
    <source>
        <dbReference type="ARBA" id="ARBA00004141"/>
    </source>
</evidence>
<dbReference type="Proteomes" id="UP000824998">
    <property type="component" value="Unassembled WGS sequence"/>
</dbReference>
<evidence type="ECO:0000256" key="3">
    <source>
        <dbReference type="ARBA" id="ARBA00022448"/>
    </source>
</evidence>
<dbReference type="AlphaFoldDB" id="A0A9P7Y7L6"/>
<comment type="subcellular location">
    <subcellularLocation>
        <location evidence="1">Membrane</location>
        <topology evidence="1">Multi-pass membrane protein</topology>
    </subcellularLocation>
</comment>
<name>A0A9P7Y7L6_9HELO</name>
<keyword evidence="3" id="KW-0813">Transport</keyword>
<feature type="non-terminal residue" evidence="8">
    <location>
        <position position="1"/>
    </location>
</feature>
<sequence length="78" mass="8884">NIGRSWFLGMLCVIICSELNIFLGRRYPTMSFPAVVVLLLVYPVCCFCLKIVPNHVFNTFGLQWTFNTGLFGIKDHTP</sequence>
<evidence type="ECO:0000313" key="9">
    <source>
        <dbReference type="Proteomes" id="UP000824998"/>
    </source>
</evidence>
<evidence type="ECO:0000256" key="6">
    <source>
        <dbReference type="ARBA" id="ARBA00023136"/>
    </source>
</evidence>
<protein>
    <submittedName>
        <fullName evidence="8">Uncharacterized protein</fullName>
    </submittedName>
</protein>
<keyword evidence="6 7" id="KW-0472">Membrane</keyword>
<organism evidence="8 9">
    <name type="scientific">Amylocarpus encephaloides</name>
    <dbReference type="NCBI Taxonomy" id="45428"/>
    <lineage>
        <taxon>Eukaryota</taxon>
        <taxon>Fungi</taxon>
        <taxon>Dikarya</taxon>
        <taxon>Ascomycota</taxon>
        <taxon>Pezizomycotina</taxon>
        <taxon>Leotiomycetes</taxon>
        <taxon>Helotiales</taxon>
        <taxon>Helotiales incertae sedis</taxon>
        <taxon>Amylocarpus</taxon>
    </lineage>
</organism>
<dbReference type="GO" id="GO:0035673">
    <property type="term" value="F:oligopeptide transmembrane transporter activity"/>
    <property type="evidence" value="ECO:0007669"/>
    <property type="project" value="InterPro"/>
</dbReference>
<proteinExistence type="inferred from homology"/>
<evidence type="ECO:0000256" key="5">
    <source>
        <dbReference type="ARBA" id="ARBA00022989"/>
    </source>
</evidence>
<evidence type="ECO:0000256" key="7">
    <source>
        <dbReference type="SAM" id="Phobius"/>
    </source>
</evidence>
<dbReference type="EMBL" id="MU251853">
    <property type="protein sequence ID" value="KAG9228848.1"/>
    <property type="molecule type" value="Genomic_DNA"/>
</dbReference>
<comment type="caution">
    <text evidence="8">The sequence shown here is derived from an EMBL/GenBank/DDBJ whole genome shotgun (WGS) entry which is preliminary data.</text>
</comment>
<dbReference type="OrthoDB" id="4526486at2759"/>
<evidence type="ECO:0000256" key="2">
    <source>
        <dbReference type="ARBA" id="ARBA00008807"/>
    </source>
</evidence>
<dbReference type="InterPro" id="IPR004813">
    <property type="entry name" value="OPT"/>
</dbReference>
<feature type="transmembrane region" description="Helical" evidence="7">
    <location>
        <begin position="30"/>
        <end position="52"/>
    </location>
</feature>
<reference evidence="8" key="1">
    <citation type="journal article" date="2021" name="IMA Fungus">
        <title>Genomic characterization of three marine fungi, including Emericellopsis atlantica sp. nov. with signatures of a generalist lifestyle and marine biomass degradation.</title>
        <authorList>
            <person name="Hagestad O.C."/>
            <person name="Hou L."/>
            <person name="Andersen J.H."/>
            <person name="Hansen E.H."/>
            <person name="Altermark B."/>
            <person name="Li C."/>
            <person name="Kuhnert E."/>
            <person name="Cox R.J."/>
            <person name="Crous P.W."/>
            <person name="Spatafora J.W."/>
            <person name="Lail K."/>
            <person name="Amirebrahimi M."/>
            <person name="Lipzen A."/>
            <person name="Pangilinan J."/>
            <person name="Andreopoulos W."/>
            <person name="Hayes R.D."/>
            <person name="Ng V."/>
            <person name="Grigoriev I.V."/>
            <person name="Jackson S.A."/>
            <person name="Sutton T.D.S."/>
            <person name="Dobson A.D.W."/>
            <person name="Rama T."/>
        </authorList>
    </citation>
    <scope>NUCLEOTIDE SEQUENCE</scope>
    <source>
        <strain evidence="8">TRa018bII</strain>
    </source>
</reference>
<feature type="transmembrane region" description="Helical" evidence="7">
    <location>
        <begin position="6"/>
        <end position="23"/>
    </location>
</feature>